<dbReference type="Proteomes" id="UP000031717">
    <property type="component" value="Segment"/>
</dbReference>
<dbReference type="RefSeq" id="YP_009125852.1">
    <property type="nucleotide sequence ID" value="NC_026603.1"/>
</dbReference>
<gene>
    <name evidence="2" type="primary">100</name>
    <name evidence="2" type="ORF">PBI_KESHU_100</name>
</gene>
<sequence length="152" mass="15499">MVLERNGIVESAEAAAAKSDLAVAEALSRLAAPAVTAAPETPQGVPGRAGLPVDVPAEIVPQEPVQAPVQQAPVQAAPTEAPVQEVPTQAPVQEAPVQAPVQQAPVQHSNLMPAPAGAPVQYQPLDAEAAAASKPRRRADASKPVAYEGFSF</sequence>
<organism evidence="2 3">
    <name type="scientific">Mycobacterium phage Keshu</name>
    <dbReference type="NCBI Taxonomy" id="1567471"/>
    <lineage>
        <taxon>Viruses</taxon>
        <taxon>Duplodnaviria</taxon>
        <taxon>Heunggongvirae</taxon>
        <taxon>Uroviricota</taxon>
        <taxon>Caudoviricetes</taxon>
        <taxon>Weiservirinae</taxon>
        <taxon>Keshuvirus</taxon>
        <taxon>Keshuvirus keshu</taxon>
    </lineage>
</organism>
<evidence type="ECO:0000313" key="3">
    <source>
        <dbReference type="Proteomes" id="UP000031717"/>
    </source>
</evidence>
<reference evidence="2 3" key="1">
    <citation type="submission" date="2014-10" db="EMBL/GenBank/DDBJ databases">
        <authorList>
            <person name="Mthembu S."/>
            <person name="Kuvar S."/>
            <person name="Nduna N."/>
            <person name="Pillay S."/>
            <person name="Pillay T."/>
            <person name="Tang P.-C."/>
            <person name="Reddy N."/>
            <person name="Larsen M.H."/>
            <person name="Rubin E.J."/>
            <person name="Russell D.A."/>
            <person name="Guerrero C.A."/>
            <person name="Bowman C.A."/>
            <person name="Jacobs-Sera D."/>
            <person name="Hendrix R.W."/>
            <person name="Hatfull G.F."/>
        </authorList>
    </citation>
    <scope>NUCLEOTIDE SEQUENCE [LARGE SCALE GENOMIC DNA]</scope>
</reference>
<name>A0A0B5A3T4_9CAUD</name>
<dbReference type="KEGG" id="vg:23680460"/>
<evidence type="ECO:0000313" key="2">
    <source>
        <dbReference type="EMBL" id="AJD82320.1"/>
    </source>
</evidence>
<dbReference type="GeneID" id="23680460"/>
<evidence type="ECO:0000256" key="1">
    <source>
        <dbReference type="SAM" id="MobiDB-lite"/>
    </source>
</evidence>
<accession>A0A0B5A3T4</accession>
<dbReference type="EMBL" id="KP027199">
    <property type="protein sequence ID" value="AJD82320.1"/>
    <property type="molecule type" value="Genomic_DNA"/>
</dbReference>
<feature type="region of interest" description="Disordered" evidence="1">
    <location>
        <begin position="67"/>
        <end position="86"/>
    </location>
</feature>
<proteinExistence type="predicted"/>
<keyword evidence="3" id="KW-1185">Reference proteome</keyword>
<dbReference type="OrthoDB" id="37756at10239"/>
<protein>
    <submittedName>
        <fullName evidence="2">Uncharacterized protein</fullName>
    </submittedName>
</protein>
<feature type="region of interest" description="Disordered" evidence="1">
    <location>
        <begin position="125"/>
        <end position="152"/>
    </location>
</feature>